<gene>
    <name evidence="1" type="ORF">POPTR_017G082600</name>
</gene>
<dbReference type="InterPro" id="IPR036815">
    <property type="entry name" value="14-3-3_dom_sf"/>
</dbReference>
<keyword evidence="2" id="KW-1185">Reference proteome</keyword>
<evidence type="ECO:0000313" key="1">
    <source>
        <dbReference type="EMBL" id="PNS95859.1"/>
    </source>
</evidence>
<dbReference type="HOGENOM" id="CLU_3210422_0_0_1"/>
<evidence type="ECO:0000313" key="2">
    <source>
        <dbReference type="Proteomes" id="UP000006729"/>
    </source>
</evidence>
<reference evidence="1 2" key="1">
    <citation type="journal article" date="2006" name="Science">
        <title>The genome of black cottonwood, Populus trichocarpa (Torr. &amp; Gray).</title>
        <authorList>
            <person name="Tuskan G.A."/>
            <person name="Difazio S."/>
            <person name="Jansson S."/>
            <person name="Bohlmann J."/>
            <person name="Grigoriev I."/>
            <person name="Hellsten U."/>
            <person name="Putnam N."/>
            <person name="Ralph S."/>
            <person name="Rombauts S."/>
            <person name="Salamov A."/>
            <person name="Schein J."/>
            <person name="Sterck L."/>
            <person name="Aerts A."/>
            <person name="Bhalerao R.R."/>
            <person name="Bhalerao R.P."/>
            <person name="Blaudez D."/>
            <person name="Boerjan W."/>
            <person name="Brun A."/>
            <person name="Brunner A."/>
            <person name="Busov V."/>
            <person name="Campbell M."/>
            <person name="Carlson J."/>
            <person name="Chalot M."/>
            <person name="Chapman J."/>
            <person name="Chen G.L."/>
            <person name="Cooper D."/>
            <person name="Coutinho P.M."/>
            <person name="Couturier J."/>
            <person name="Covert S."/>
            <person name="Cronk Q."/>
            <person name="Cunningham R."/>
            <person name="Davis J."/>
            <person name="Degroeve S."/>
            <person name="Dejardin A."/>
            <person name="Depamphilis C."/>
            <person name="Detter J."/>
            <person name="Dirks B."/>
            <person name="Dubchak I."/>
            <person name="Duplessis S."/>
            <person name="Ehlting J."/>
            <person name="Ellis B."/>
            <person name="Gendler K."/>
            <person name="Goodstein D."/>
            <person name="Gribskov M."/>
            <person name="Grimwood J."/>
            <person name="Groover A."/>
            <person name="Gunter L."/>
            <person name="Hamberger B."/>
            <person name="Heinze B."/>
            <person name="Helariutta Y."/>
            <person name="Henrissat B."/>
            <person name="Holligan D."/>
            <person name="Holt R."/>
            <person name="Huang W."/>
            <person name="Islam-Faridi N."/>
            <person name="Jones S."/>
            <person name="Jones-Rhoades M."/>
            <person name="Jorgensen R."/>
            <person name="Joshi C."/>
            <person name="Kangasjarvi J."/>
            <person name="Karlsson J."/>
            <person name="Kelleher C."/>
            <person name="Kirkpatrick R."/>
            <person name="Kirst M."/>
            <person name="Kohler A."/>
            <person name="Kalluri U."/>
            <person name="Larimer F."/>
            <person name="Leebens-Mack J."/>
            <person name="Leple J.C."/>
            <person name="Locascio P."/>
            <person name="Lou Y."/>
            <person name="Lucas S."/>
            <person name="Martin F."/>
            <person name="Montanini B."/>
            <person name="Napoli C."/>
            <person name="Nelson D.R."/>
            <person name="Nelson C."/>
            <person name="Nieminen K."/>
            <person name="Nilsson O."/>
            <person name="Pereda V."/>
            <person name="Peter G."/>
            <person name="Philippe R."/>
            <person name="Pilate G."/>
            <person name="Poliakov A."/>
            <person name="Razumovskaya J."/>
            <person name="Richardson P."/>
            <person name="Rinaldi C."/>
            <person name="Ritland K."/>
            <person name="Rouze P."/>
            <person name="Ryaboy D."/>
            <person name="Schmutz J."/>
            <person name="Schrader J."/>
            <person name="Segerman B."/>
            <person name="Shin H."/>
            <person name="Siddiqui A."/>
            <person name="Sterky F."/>
            <person name="Terry A."/>
            <person name="Tsai C.J."/>
            <person name="Uberbacher E."/>
            <person name="Unneberg P."/>
            <person name="Vahala J."/>
            <person name="Wall K."/>
            <person name="Wessler S."/>
            <person name="Yang G."/>
            <person name="Yin T."/>
            <person name="Douglas C."/>
            <person name="Marra M."/>
            <person name="Sandberg G."/>
            <person name="Van de Peer Y."/>
            <person name="Rokhsar D."/>
        </authorList>
    </citation>
    <scope>NUCLEOTIDE SEQUENCE [LARGE SCALE GENOMIC DNA]</scope>
    <source>
        <strain evidence="2">cv. Nisqually</strain>
    </source>
</reference>
<proteinExistence type="predicted"/>
<dbReference type="SUPFAM" id="SSF48445">
    <property type="entry name" value="14-3-3 protein"/>
    <property type="match status" value="1"/>
</dbReference>
<feature type="non-terminal residue" evidence="1">
    <location>
        <position position="45"/>
    </location>
</feature>
<dbReference type="InterPro" id="IPR000308">
    <property type="entry name" value="14-3-3"/>
</dbReference>
<dbReference type="EMBL" id="CM009306">
    <property type="protein sequence ID" value="PNS95859.1"/>
    <property type="molecule type" value="Genomic_DNA"/>
</dbReference>
<organism evidence="1 2">
    <name type="scientific">Populus trichocarpa</name>
    <name type="common">Western balsam poplar</name>
    <name type="synonym">Populus balsamifera subsp. trichocarpa</name>
    <dbReference type="NCBI Taxonomy" id="3694"/>
    <lineage>
        <taxon>Eukaryota</taxon>
        <taxon>Viridiplantae</taxon>
        <taxon>Streptophyta</taxon>
        <taxon>Embryophyta</taxon>
        <taxon>Tracheophyta</taxon>
        <taxon>Spermatophyta</taxon>
        <taxon>Magnoliopsida</taxon>
        <taxon>eudicotyledons</taxon>
        <taxon>Gunneridae</taxon>
        <taxon>Pentapetalae</taxon>
        <taxon>rosids</taxon>
        <taxon>fabids</taxon>
        <taxon>Malpighiales</taxon>
        <taxon>Salicaceae</taxon>
        <taxon>Saliceae</taxon>
        <taxon>Populus</taxon>
    </lineage>
</organism>
<dbReference type="Proteomes" id="UP000006729">
    <property type="component" value="Chromosome 17"/>
</dbReference>
<dbReference type="AlphaFoldDB" id="U5FMH2"/>
<dbReference type="PRINTS" id="PR00305">
    <property type="entry name" value="1433ZETA"/>
</dbReference>
<accession>U5FMH2</accession>
<name>U5FMH2_POPTR</name>
<dbReference type="InParanoid" id="U5FMH2"/>
<dbReference type="Gene3D" id="1.20.190.20">
    <property type="entry name" value="14-3-3 domain"/>
    <property type="match status" value="1"/>
</dbReference>
<sequence length="45" mass="5410">MIIKFRKKVKTELTSICNDIKIVIFEHFIQSSTIRKSCVFYQMIK</sequence>
<protein>
    <submittedName>
        <fullName evidence="1">Uncharacterized protein</fullName>
    </submittedName>
</protein>